<proteinExistence type="predicted"/>
<sequence>MNHSLRRESLEQIETTPDSRDRRTVGQLLFVYMPEARARACEQAQSLDHVPEHMRFVDSDGRESLMAVPFPPFWVGLSYKNCAVVRMYHSAGCRLVTKSDVTGCIVIPKTNFTYNDNRGFFKRHGFGSFDVIATAPVLRVHYSLVKYHDPEGSDDNSSDD</sequence>
<dbReference type="GeneID" id="32584790"/>
<dbReference type="AlphaFoldDB" id="A0A176ZGL7"/>
<dbReference type="EMBL" id="LSEF01000021">
    <property type="protein sequence ID" value="OAF19718.1"/>
    <property type="molecule type" value="Genomic_DNA"/>
</dbReference>
<evidence type="ECO:0008006" key="4">
    <source>
        <dbReference type="Google" id="ProtNLM"/>
    </source>
</evidence>
<reference evidence="2 3" key="1">
    <citation type="submission" date="2016-02" db="EMBL/GenBank/DDBJ databases">
        <title>Draft genome sequence of the strain BR 10247T Bradyrhizobium neotropicale isolated from nodules of Centrolobium paraense.</title>
        <authorList>
            <person name="Simoes-Araujo J.L."/>
            <person name="Barauna A.C."/>
            <person name="Silva K."/>
            <person name="Zilli J.E."/>
        </authorList>
    </citation>
    <scope>NUCLEOTIDE SEQUENCE [LARGE SCALE GENOMIC DNA]</scope>
    <source>
        <strain evidence="2 3">BR 10247</strain>
    </source>
</reference>
<comment type="caution">
    <text evidence="2">The sequence shown here is derived from an EMBL/GenBank/DDBJ whole genome shotgun (WGS) entry which is preliminary data.</text>
</comment>
<name>A0A176ZGL7_9BRAD</name>
<keyword evidence="3" id="KW-1185">Reference proteome</keyword>
<protein>
    <recommendedName>
        <fullName evidence="4">Cytokinin glycosidase domain-containing protein</fullName>
    </recommendedName>
</protein>
<dbReference type="Proteomes" id="UP000077173">
    <property type="component" value="Unassembled WGS sequence"/>
</dbReference>
<feature type="compositionally biased region" description="Basic and acidic residues" evidence="1">
    <location>
        <begin position="1"/>
        <end position="10"/>
    </location>
</feature>
<evidence type="ECO:0000256" key="1">
    <source>
        <dbReference type="SAM" id="MobiDB-lite"/>
    </source>
</evidence>
<evidence type="ECO:0000313" key="3">
    <source>
        <dbReference type="Proteomes" id="UP000077173"/>
    </source>
</evidence>
<accession>A0A176ZGL7</accession>
<organism evidence="2 3">
    <name type="scientific">Bradyrhizobium neotropicale</name>
    <dbReference type="NCBI Taxonomy" id="1497615"/>
    <lineage>
        <taxon>Bacteria</taxon>
        <taxon>Pseudomonadati</taxon>
        <taxon>Pseudomonadota</taxon>
        <taxon>Alphaproteobacteria</taxon>
        <taxon>Hyphomicrobiales</taxon>
        <taxon>Nitrobacteraceae</taxon>
        <taxon>Bradyrhizobium</taxon>
    </lineage>
</organism>
<gene>
    <name evidence="2" type="ORF">AXW67_35875</name>
</gene>
<evidence type="ECO:0000313" key="2">
    <source>
        <dbReference type="EMBL" id="OAF19718.1"/>
    </source>
</evidence>
<feature type="region of interest" description="Disordered" evidence="1">
    <location>
        <begin position="1"/>
        <end position="20"/>
    </location>
</feature>